<sequence>MFKNVDRNNNIVNKIKFTHEVSQKLRDEDRQDVAIAALSVEVGMRPEPARRCLCTCRQSRQGVYQNKACPALSRGTRTRAPGVLKLLSIPVTTPSRDDNILLPYPSYPKTSISR</sequence>
<organism evidence="1 2">
    <name type="scientific">Eumeta variegata</name>
    <name type="common">Bagworm moth</name>
    <name type="synonym">Eumeta japonica</name>
    <dbReference type="NCBI Taxonomy" id="151549"/>
    <lineage>
        <taxon>Eukaryota</taxon>
        <taxon>Metazoa</taxon>
        <taxon>Ecdysozoa</taxon>
        <taxon>Arthropoda</taxon>
        <taxon>Hexapoda</taxon>
        <taxon>Insecta</taxon>
        <taxon>Pterygota</taxon>
        <taxon>Neoptera</taxon>
        <taxon>Endopterygota</taxon>
        <taxon>Lepidoptera</taxon>
        <taxon>Glossata</taxon>
        <taxon>Ditrysia</taxon>
        <taxon>Tineoidea</taxon>
        <taxon>Psychidae</taxon>
        <taxon>Oiketicinae</taxon>
        <taxon>Eumeta</taxon>
    </lineage>
</organism>
<accession>A0A4C1XJM2</accession>
<comment type="caution">
    <text evidence="1">The sequence shown here is derived from an EMBL/GenBank/DDBJ whole genome shotgun (WGS) entry which is preliminary data.</text>
</comment>
<protein>
    <submittedName>
        <fullName evidence="1">Uncharacterized protein</fullName>
    </submittedName>
</protein>
<evidence type="ECO:0000313" key="1">
    <source>
        <dbReference type="EMBL" id="GBP62405.1"/>
    </source>
</evidence>
<name>A0A4C1XJM2_EUMVA</name>
<proteinExistence type="predicted"/>
<reference evidence="1 2" key="1">
    <citation type="journal article" date="2019" name="Commun. Biol.">
        <title>The bagworm genome reveals a unique fibroin gene that provides high tensile strength.</title>
        <authorList>
            <person name="Kono N."/>
            <person name="Nakamura H."/>
            <person name="Ohtoshi R."/>
            <person name="Tomita M."/>
            <person name="Numata K."/>
            <person name="Arakawa K."/>
        </authorList>
    </citation>
    <scope>NUCLEOTIDE SEQUENCE [LARGE SCALE GENOMIC DNA]</scope>
</reference>
<gene>
    <name evidence="1" type="ORF">EVAR_3107_1</name>
</gene>
<dbReference type="AlphaFoldDB" id="A0A4C1XJM2"/>
<evidence type="ECO:0000313" key="2">
    <source>
        <dbReference type="Proteomes" id="UP000299102"/>
    </source>
</evidence>
<dbReference type="EMBL" id="BGZK01000841">
    <property type="protein sequence ID" value="GBP62405.1"/>
    <property type="molecule type" value="Genomic_DNA"/>
</dbReference>
<dbReference type="Proteomes" id="UP000299102">
    <property type="component" value="Unassembled WGS sequence"/>
</dbReference>
<keyword evidence="2" id="KW-1185">Reference proteome</keyword>